<dbReference type="AlphaFoldDB" id="A0A418VSY7"/>
<keyword evidence="6" id="KW-1185">Reference proteome</keyword>
<dbReference type="PROSITE" id="PS50949">
    <property type="entry name" value="HTH_GNTR"/>
    <property type="match status" value="1"/>
</dbReference>
<dbReference type="Proteomes" id="UP000283458">
    <property type="component" value="Unassembled WGS sequence"/>
</dbReference>
<dbReference type="CDD" id="cd07377">
    <property type="entry name" value="WHTH_GntR"/>
    <property type="match status" value="1"/>
</dbReference>
<proteinExistence type="predicted"/>
<dbReference type="GO" id="GO:0003700">
    <property type="term" value="F:DNA-binding transcription factor activity"/>
    <property type="evidence" value="ECO:0007669"/>
    <property type="project" value="InterPro"/>
</dbReference>
<dbReference type="SMART" id="SM00345">
    <property type="entry name" value="HTH_GNTR"/>
    <property type="match status" value="1"/>
</dbReference>
<dbReference type="Gene3D" id="1.20.120.530">
    <property type="entry name" value="GntR ligand-binding domain-like"/>
    <property type="match status" value="1"/>
</dbReference>
<accession>A0A418VSY7</accession>
<dbReference type="Gene3D" id="1.10.10.10">
    <property type="entry name" value="Winged helix-like DNA-binding domain superfamily/Winged helix DNA-binding domain"/>
    <property type="match status" value="1"/>
</dbReference>
<feature type="domain" description="HTH gntR-type" evidence="4">
    <location>
        <begin position="11"/>
        <end position="79"/>
    </location>
</feature>
<dbReference type="InterPro" id="IPR036388">
    <property type="entry name" value="WH-like_DNA-bd_sf"/>
</dbReference>
<dbReference type="EMBL" id="QYUL01000003">
    <property type="protein sequence ID" value="RJF79581.1"/>
    <property type="molecule type" value="Genomic_DNA"/>
</dbReference>
<dbReference type="InterPro" id="IPR008920">
    <property type="entry name" value="TF_FadR/GntR_C"/>
</dbReference>
<evidence type="ECO:0000256" key="1">
    <source>
        <dbReference type="ARBA" id="ARBA00023015"/>
    </source>
</evidence>
<dbReference type="InterPro" id="IPR000524">
    <property type="entry name" value="Tscrpt_reg_HTH_GntR"/>
</dbReference>
<dbReference type="Pfam" id="PF00392">
    <property type="entry name" value="GntR"/>
    <property type="match status" value="1"/>
</dbReference>
<dbReference type="SMART" id="SM00895">
    <property type="entry name" value="FCD"/>
    <property type="match status" value="1"/>
</dbReference>
<gene>
    <name evidence="5" type="ORF">D3877_22800</name>
</gene>
<comment type="caution">
    <text evidence="5">The sequence shown here is derived from an EMBL/GenBank/DDBJ whole genome shotgun (WGS) entry which is preliminary data.</text>
</comment>
<keyword evidence="3" id="KW-0804">Transcription</keyword>
<dbReference type="SUPFAM" id="SSF48008">
    <property type="entry name" value="GntR ligand-binding domain-like"/>
    <property type="match status" value="1"/>
</dbReference>
<evidence type="ECO:0000259" key="4">
    <source>
        <dbReference type="PROSITE" id="PS50949"/>
    </source>
</evidence>
<protein>
    <submittedName>
        <fullName evidence="5">FadR family transcriptional regulator</fullName>
    </submittedName>
</protein>
<evidence type="ECO:0000256" key="3">
    <source>
        <dbReference type="ARBA" id="ARBA00023163"/>
    </source>
</evidence>
<dbReference type="PANTHER" id="PTHR43537">
    <property type="entry name" value="TRANSCRIPTIONAL REGULATOR, GNTR FAMILY"/>
    <property type="match status" value="1"/>
</dbReference>
<organism evidence="5 6">
    <name type="scientific">Azospirillum cavernae</name>
    <dbReference type="NCBI Taxonomy" id="2320860"/>
    <lineage>
        <taxon>Bacteria</taxon>
        <taxon>Pseudomonadati</taxon>
        <taxon>Pseudomonadota</taxon>
        <taxon>Alphaproteobacteria</taxon>
        <taxon>Rhodospirillales</taxon>
        <taxon>Azospirillaceae</taxon>
        <taxon>Azospirillum</taxon>
    </lineage>
</organism>
<dbReference type="PANTHER" id="PTHR43537:SF5">
    <property type="entry name" value="UXU OPERON TRANSCRIPTIONAL REGULATOR"/>
    <property type="match status" value="1"/>
</dbReference>
<dbReference type="InterPro" id="IPR036390">
    <property type="entry name" value="WH_DNA-bd_sf"/>
</dbReference>
<keyword evidence="2" id="KW-0238">DNA-binding</keyword>
<sequence>MSNLVKPIETRRLYQQVADQIRALIASNAITPGTRLPPERDLAQQLGVSRPSLREALIALEIDGSVEIRMGSGVYVCPPAERPAPTTTAALGESPSELMQARAVIEGSAVVLACARVTAEGLARLRDTLTRMRAEMEQGGHPVEQDKQFHLTLAALSGNSVLVRLVGELFDERHSPISSQLRERFDSSQTWQAALDEHEAILQALDAADPLAAQTAMRQHLKASTDRWISS</sequence>
<dbReference type="InterPro" id="IPR011711">
    <property type="entry name" value="GntR_C"/>
</dbReference>
<dbReference type="PRINTS" id="PR00035">
    <property type="entry name" value="HTHGNTR"/>
</dbReference>
<dbReference type="RefSeq" id="WP_119833039.1">
    <property type="nucleotide sequence ID" value="NZ_QYUL01000003.1"/>
</dbReference>
<evidence type="ECO:0000313" key="6">
    <source>
        <dbReference type="Proteomes" id="UP000283458"/>
    </source>
</evidence>
<dbReference type="OrthoDB" id="9812645at2"/>
<keyword evidence="1" id="KW-0805">Transcription regulation</keyword>
<dbReference type="Pfam" id="PF07729">
    <property type="entry name" value="FCD"/>
    <property type="match status" value="1"/>
</dbReference>
<reference evidence="5 6" key="1">
    <citation type="submission" date="2018-09" db="EMBL/GenBank/DDBJ databases">
        <authorList>
            <person name="Zhu H."/>
        </authorList>
    </citation>
    <scope>NUCLEOTIDE SEQUENCE [LARGE SCALE GENOMIC DNA]</scope>
    <source>
        <strain evidence="5 6">K2W22B-5</strain>
    </source>
</reference>
<evidence type="ECO:0000313" key="5">
    <source>
        <dbReference type="EMBL" id="RJF79581.1"/>
    </source>
</evidence>
<name>A0A418VSY7_9PROT</name>
<evidence type="ECO:0000256" key="2">
    <source>
        <dbReference type="ARBA" id="ARBA00023125"/>
    </source>
</evidence>
<dbReference type="GO" id="GO:0003677">
    <property type="term" value="F:DNA binding"/>
    <property type="evidence" value="ECO:0007669"/>
    <property type="project" value="UniProtKB-KW"/>
</dbReference>
<dbReference type="SUPFAM" id="SSF46785">
    <property type="entry name" value="Winged helix' DNA-binding domain"/>
    <property type="match status" value="1"/>
</dbReference>